<sequence length="312" mass="33935">MGFEVSAASLSKRFGRRHAYRDVEFSFASGVLGVLGPNGAGKTTLLKTILGLVKPTDGKILVEGVDPRSPEFERLMPKIGYVPELPEAPLWTTPCMLLETLARLEGYSGVDARVRAGEALELVGLGAECGTPIGRLSKGARKRVLVAQAFLGERELLVLDEPYTGLDPEWVFRVRELVRAAAREGATVIVSSHILRELEDLATHILVLRTAPLFYGTVEEFRAWLSGPPRVILSAGEPRRAVEVLKREGFNAYTIDRGGEVLVAVEGVEDSSRILSLLLSEKIEIREYRVERASLEEAYLKLVGAGDGVGGG</sequence>
<dbReference type="SMART" id="SM00382">
    <property type="entry name" value="AAA"/>
    <property type="match status" value="1"/>
</dbReference>
<dbReference type="GeneID" id="17111123"/>
<dbReference type="Proteomes" id="UP000016887">
    <property type="component" value="Chromosome"/>
</dbReference>
<evidence type="ECO:0000259" key="5">
    <source>
        <dbReference type="PROSITE" id="PS50893"/>
    </source>
</evidence>
<dbReference type="eggNOG" id="arCOG00196">
    <property type="taxonomic scope" value="Archaea"/>
</dbReference>
<dbReference type="PANTHER" id="PTHR43335">
    <property type="entry name" value="ABC TRANSPORTER, ATP-BINDING PROTEIN"/>
    <property type="match status" value="1"/>
</dbReference>
<dbReference type="CDD" id="cd03230">
    <property type="entry name" value="ABC_DR_subfamily_A"/>
    <property type="match status" value="1"/>
</dbReference>
<evidence type="ECO:0000256" key="4">
    <source>
        <dbReference type="ARBA" id="ARBA00022840"/>
    </source>
</evidence>
<dbReference type="KEGG" id="acj:ACAM_0870"/>
<name>U3TG88_9CREN</name>
<evidence type="ECO:0000256" key="1">
    <source>
        <dbReference type="ARBA" id="ARBA00005417"/>
    </source>
</evidence>
<evidence type="ECO:0000313" key="7">
    <source>
        <dbReference type="Proteomes" id="UP000016887"/>
    </source>
</evidence>
<keyword evidence="2" id="KW-0813">Transport</keyword>
<accession>U3TG88</accession>
<dbReference type="PROSITE" id="PS50893">
    <property type="entry name" value="ABC_TRANSPORTER_2"/>
    <property type="match status" value="1"/>
</dbReference>
<feature type="domain" description="ABC transporter" evidence="5">
    <location>
        <begin position="5"/>
        <end position="235"/>
    </location>
</feature>
<keyword evidence="4 6" id="KW-0067">ATP-binding</keyword>
<dbReference type="InterPro" id="IPR003439">
    <property type="entry name" value="ABC_transporter-like_ATP-bd"/>
</dbReference>
<dbReference type="RefSeq" id="WP_022541612.1">
    <property type="nucleotide sequence ID" value="NC_022521.1"/>
</dbReference>
<comment type="similarity">
    <text evidence="1">Belongs to the ABC transporter superfamily.</text>
</comment>
<evidence type="ECO:0000256" key="2">
    <source>
        <dbReference type="ARBA" id="ARBA00022448"/>
    </source>
</evidence>
<dbReference type="Gene3D" id="3.40.50.300">
    <property type="entry name" value="P-loop containing nucleotide triphosphate hydrolases"/>
    <property type="match status" value="1"/>
</dbReference>
<dbReference type="SUPFAM" id="SSF52540">
    <property type="entry name" value="P-loop containing nucleoside triphosphate hydrolases"/>
    <property type="match status" value="1"/>
</dbReference>
<keyword evidence="7" id="KW-1185">Reference proteome</keyword>
<evidence type="ECO:0000256" key="3">
    <source>
        <dbReference type="ARBA" id="ARBA00022741"/>
    </source>
</evidence>
<dbReference type="AlphaFoldDB" id="U3TG88"/>
<proteinExistence type="inferred from homology"/>
<organism evidence="6 7">
    <name type="scientific">Aeropyrum camini SY1 = JCM 12091</name>
    <dbReference type="NCBI Taxonomy" id="1198449"/>
    <lineage>
        <taxon>Archaea</taxon>
        <taxon>Thermoproteota</taxon>
        <taxon>Thermoprotei</taxon>
        <taxon>Desulfurococcales</taxon>
        <taxon>Desulfurococcaceae</taxon>
        <taxon>Aeropyrum</taxon>
    </lineage>
</organism>
<dbReference type="STRING" id="1198449.ACAM_0870"/>
<dbReference type="InterPro" id="IPR027417">
    <property type="entry name" value="P-loop_NTPase"/>
</dbReference>
<dbReference type="EMBL" id="AP012489">
    <property type="protein sequence ID" value="BAN90339.1"/>
    <property type="molecule type" value="Genomic_DNA"/>
</dbReference>
<keyword evidence="3" id="KW-0547">Nucleotide-binding</keyword>
<dbReference type="GO" id="GO:0005524">
    <property type="term" value="F:ATP binding"/>
    <property type="evidence" value="ECO:0007669"/>
    <property type="project" value="UniProtKB-KW"/>
</dbReference>
<protein>
    <submittedName>
        <fullName evidence="6">ABC-type multidrug transporter ATP-binding protein</fullName>
    </submittedName>
</protein>
<dbReference type="GO" id="GO:0016887">
    <property type="term" value="F:ATP hydrolysis activity"/>
    <property type="evidence" value="ECO:0007669"/>
    <property type="project" value="InterPro"/>
</dbReference>
<gene>
    <name evidence="6" type="ORF">ACAM_0870</name>
</gene>
<dbReference type="Pfam" id="PF00005">
    <property type="entry name" value="ABC_tran"/>
    <property type="match status" value="1"/>
</dbReference>
<reference evidence="6 7" key="1">
    <citation type="journal article" date="2013" name="Appl. Environ. Microbiol.">
        <title>Variation of the Virus-Related Elements within Syntenic Genomes of the Hyperthermophilic Archaeon Aeropyrum.</title>
        <authorList>
            <person name="Daifuku T."/>
            <person name="Yoshida T."/>
            <person name="Kitamura T."/>
            <person name="Kawaichi S."/>
            <person name="Inoue T."/>
            <person name="Nomura K."/>
            <person name="Yoshida Y."/>
            <person name="Kuno S."/>
            <person name="Sako Y."/>
        </authorList>
    </citation>
    <scope>NUCLEOTIDE SEQUENCE [LARGE SCALE GENOMIC DNA]</scope>
    <source>
        <strain evidence="6 7">SY1</strain>
    </source>
</reference>
<dbReference type="PANTHER" id="PTHR43335:SF2">
    <property type="entry name" value="ABC TRANSPORTER, ATP-BINDING PROTEIN"/>
    <property type="match status" value="1"/>
</dbReference>
<dbReference type="InterPro" id="IPR003593">
    <property type="entry name" value="AAA+_ATPase"/>
</dbReference>
<evidence type="ECO:0000313" key="6">
    <source>
        <dbReference type="EMBL" id="BAN90339.1"/>
    </source>
</evidence>